<gene>
    <name evidence="1" type="ORF">INT48_006097</name>
</gene>
<reference evidence="1" key="1">
    <citation type="submission" date="2021-01" db="EMBL/GenBank/DDBJ databases">
        <title>Metabolic potential, ecology and presence of endohyphal bacteria is reflected in genomic diversity of Mucoromycotina.</title>
        <authorList>
            <person name="Muszewska A."/>
            <person name="Okrasinska A."/>
            <person name="Steczkiewicz K."/>
            <person name="Drgas O."/>
            <person name="Orlowska M."/>
            <person name="Perlinska-Lenart U."/>
            <person name="Aleksandrzak-Piekarczyk T."/>
            <person name="Szatraj K."/>
            <person name="Zielenkiewicz U."/>
            <person name="Pilsyk S."/>
            <person name="Malc E."/>
            <person name="Mieczkowski P."/>
            <person name="Kruszewska J.S."/>
            <person name="Biernat P."/>
            <person name="Pawlowska J."/>
        </authorList>
    </citation>
    <scope>NUCLEOTIDE SEQUENCE</scope>
    <source>
        <strain evidence="1">WA0000018081</strain>
    </source>
</reference>
<keyword evidence="2" id="KW-1185">Reference proteome</keyword>
<comment type="caution">
    <text evidence="1">The sequence shown here is derived from an EMBL/GenBank/DDBJ whole genome shotgun (WGS) entry which is preliminary data.</text>
</comment>
<dbReference type="Proteomes" id="UP000613177">
    <property type="component" value="Unassembled WGS sequence"/>
</dbReference>
<name>A0A8H7SW02_9FUNG</name>
<dbReference type="EMBL" id="JAEPRE010000022">
    <property type="protein sequence ID" value="KAG2236081.1"/>
    <property type="molecule type" value="Genomic_DNA"/>
</dbReference>
<accession>A0A8H7SW02</accession>
<evidence type="ECO:0000313" key="2">
    <source>
        <dbReference type="Proteomes" id="UP000613177"/>
    </source>
</evidence>
<organism evidence="1 2">
    <name type="scientific">Thamnidium elegans</name>
    <dbReference type="NCBI Taxonomy" id="101142"/>
    <lineage>
        <taxon>Eukaryota</taxon>
        <taxon>Fungi</taxon>
        <taxon>Fungi incertae sedis</taxon>
        <taxon>Mucoromycota</taxon>
        <taxon>Mucoromycotina</taxon>
        <taxon>Mucoromycetes</taxon>
        <taxon>Mucorales</taxon>
        <taxon>Mucorineae</taxon>
        <taxon>Mucoraceae</taxon>
        <taxon>Thamnidium</taxon>
    </lineage>
</organism>
<dbReference type="AlphaFoldDB" id="A0A8H7SW02"/>
<protein>
    <submittedName>
        <fullName evidence="1">Uncharacterized protein</fullName>
    </submittedName>
</protein>
<sequence>MAHPHSALQIYQFLSILHQTCPDAETFDSILLSLQTPRFTAVSSILDRWTPTFTNQMPSLLSDFQQLMSSAQRSPEYDALLMRVSEHYPLIYRVSCFLENDLELELFVRCLCLDSSTPVNIDEVKQTLMQFFRELSPDIREFVQEIVMEDHHGYLSREDCMMDESLPGAESFHGFIDLDRVYDIVHDPKVFDQLMAIIQTNTARGVIWAQTLQEIYELVAGRGIWEQLSPVLQVHHINQGIIHVEEYESYEDFVQKNFLDNGGQQYLDDEIDRAQVEHMFGNLKM</sequence>
<evidence type="ECO:0000313" key="1">
    <source>
        <dbReference type="EMBL" id="KAG2236081.1"/>
    </source>
</evidence>
<proteinExistence type="predicted"/>